<gene>
    <name evidence="11" type="ORF">SAMN04488068_3159</name>
</gene>
<evidence type="ECO:0000256" key="4">
    <source>
        <dbReference type="ARBA" id="ARBA00022475"/>
    </source>
</evidence>
<evidence type="ECO:0000256" key="2">
    <source>
        <dbReference type="ARBA" id="ARBA00022448"/>
    </source>
</evidence>
<dbReference type="GO" id="GO:0006811">
    <property type="term" value="P:monoatomic ion transport"/>
    <property type="evidence" value="ECO:0007669"/>
    <property type="project" value="UniProtKB-KW"/>
</dbReference>
<dbReference type="GO" id="GO:0015297">
    <property type="term" value="F:antiporter activity"/>
    <property type="evidence" value="ECO:0007669"/>
    <property type="project" value="UniProtKB-KW"/>
</dbReference>
<keyword evidence="2" id="KW-0813">Transport</keyword>
<evidence type="ECO:0000313" key="11">
    <source>
        <dbReference type="EMBL" id="SHH28890.1"/>
    </source>
</evidence>
<feature type="transmembrane region" description="Helical" evidence="10">
    <location>
        <begin position="390"/>
        <end position="408"/>
    </location>
</feature>
<evidence type="ECO:0000256" key="3">
    <source>
        <dbReference type="ARBA" id="ARBA00022449"/>
    </source>
</evidence>
<dbReference type="STRING" id="490188.SAMN04488068_3159"/>
<evidence type="ECO:0000256" key="10">
    <source>
        <dbReference type="SAM" id="Phobius"/>
    </source>
</evidence>
<feature type="transmembrane region" description="Helical" evidence="10">
    <location>
        <begin position="95"/>
        <end position="114"/>
    </location>
</feature>
<feature type="transmembrane region" description="Helical" evidence="10">
    <location>
        <begin position="47"/>
        <end position="75"/>
    </location>
</feature>
<feature type="transmembrane region" description="Helical" evidence="10">
    <location>
        <begin position="166"/>
        <end position="186"/>
    </location>
</feature>
<feature type="transmembrane region" description="Helical" evidence="10">
    <location>
        <begin position="20"/>
        <end position="41"/>
    </location>
</feature>
<dbReference type="OrthoDB" id="9806302at2"/>
<dbReference type="GO" id="GO:0005886">
    <property type="term" value="C:plasma membrane"/>
    <property type="evidence" value="ECO:0007669"/>
    <property type="project" value="UniProtKB-SubCell"/>
</dbReference>
<keyword evidence="4" id="KW-1003">Cell membrane</keyword>
<keyword evidence="3" id="KW-0050">Antiport</keyword>
<feature type="transmembrane region" description="Helical" evidence="10">
    <location>
        <begin position="319"/>
        <end position="343"/>
    </location>
</feature>
<protein>
    <recommendedName>
        <fullName evidence="9">Multidrug-efflux transporter</fullName>
    </recommendedName>
</protein>
<dbReference type="PANTHER" id="PTHR43298:SF2">
    <property type="entry name" value="FMN_FAD EXPORTER YEEO-RELATED"/>
    <property type="match status" value="1"/>
</dbReference>
<proteinExistence type="predicted"/>
<feature type="transmembrane region" description="Helical" evidence="10">
    <location>
        <begin position="363"/>
        <end position="383"/>
    </location>
</feature>
<dbReference type="RefSeq" id="WP_084083499.1">
    <property type="nucleotide sequence ID" value="NZ_FQWZ01000008.1"/>
</dbReference>
<dbReference type="InterPro" id="IPR048279">
    <property type="entry name" value="MdtK-like"/>
</dbReference>
<feature type="transmembrane region" description="Helical" evidence="10">
    <location>
        <begin position="192"/>
        <end position="217"/>
    </location>
</feature>
<dbReference type="Proteomes" id="UP000199758">
    <property type="component" value="Unassembled WGS sequence"/>
</dbReference>
<comment type="subcellular location">
    <subcellularLocation>
        <location evidence="1">Cell inner membrane</location>
        <topology evidence="1">Multi-pass membrane protein</topology>
    </subcellularLocation>
</comment>
<evidence type="ECO:0000256" key="7">
    <source>
        <dbReference type="ARBA" id="ARBA00023065"/>
    </source>
</evidence>
<evidence type="ECO:0000256" key="1">
    <source>
        <dbReference type="ARBA" id="ARBA00004429"/>
    </source>
</evidence>
<keyword evidence="5 10" id="KW-0812">Transmembrane</keyword>
<dbReference type="GO" id="GO:0042910">
    <property type="term" value="F:xenobiotic transmembrane transporter activity"/>
    <property type="evidence" value="ECO:0007669"/>
    <property type="project" value="InterPro"/>
</dbReference>
<feature type="transmembrane region" description="Helical" evidence="10">
    <location>
        <begin position="285"/>
        <end position="307"/>
    </location>
</feature>
<dbReference type="NCBIfam" id="TIGR00797">
    <property type="entry name" value="matE"/>
    <property type="match status" value="1"/>
</dbReference>
<organism evidence="11 12">
    <name type="scientific">Hydrocarboniphaga daqingensis</name>
    <dbReference type="NCBI Taxonomy" id="490188"/>
    <lineage>
        <taxon>Bacteria</taxon>
        <taxon>Pseudomonadati</taxon>
        <taxon>Pseudomonadota</taxon>
        <taxon>Gammaproteobacteria</taxon>
        <taxon>Nevskiales</taxon>
        <taxon>Nevskiaceae</taxon>
        <taxon>Hydrocarboniphaga</taxon>
    </lineage>
</organism>
<name>A0A1M5RRR8_9GAMM</name>
<dbReference type="PANTHER" id="PTHR43298">
    <property type="entry name" value="MULTIDRUG RESISTANCE PROTEIN NORM-RELATED"/>
    <property type="match status" value="1"/>
</dbReference>
<dbReference type="Pfam" id="PF01554">
    <property type="entry name" value="MatE"/>
    <property type="match status" value="2"/>
</dbReference>
<keyword evidence="6 10" id="KW-1133">Transmembrane helix</keyword>
<dbReference type="InterPro" id="IPR050222">
    <property type="entry name" value="MATE_MdtK"/>
</dbReference>
<dbReference type="InterPro" id="IPR002528">
    <property type="entry name" value="MATE_fam"/>
</dbReference>
<dbReference type="PIRSF" id="PIRSF006603">
    <property type="entry name" value="DinF"/>
    <property type="match status" value="1"/>
</dbReference>
<evidence type="ECO:0000313" key="12">
    <source>
        <dbReference type="Proteomes" id="UP000199758"/>
    </source>
</evidence>
<keyword evidence="12" id="KW-1185">Reference proteome</keyword>
<evidence type="ECO:0000256" key="6">
    <source>
        <dbReference type="ARBA" id="ARBA00022989"/>
    </source>
</evidence>
<keyword evidence="8 10" id="KW-0472">Membrane</keyword>
<keyword evidence="7" id="KW-0406">Ion transport</keyword>
<feature type="transmembrane region" description="Helical" evidence="10">
    <location>
        <begin position="414"/>
        <end position="436"/>
    </location>
</feature>
<feature type="transmembrane region" description="Helical" evidence="10">
    <location>
        <begin position="243"/>
        <end position="265"/>
    </location>
</feature>
<evidence type="ECO:0000256" key="9">
    <source>
        <dbReference type="ARBA" id="ARBA00031636"/>
    </source>
</evidence>
<feature type="transmembrane region" description="Helical" evidence="10">
    <location>
        <begin position="134"/>
        <end position="154"/>
    </location>
</feature>
<dbReference type="EMBL" id="FQWZ01000008">
    <property type="protein sequence ID" value="SHH28890.1"/>
    <property type="molecule type" value="Genomic_DNA"/>
</dbReference>
<sequence>MALHDLSSGPVRGHLLRMSAFMLVTMVVQTVYGLIDLFWVGRLGRDAVAAVSLGSNLMMATMAVSQVLAVGATALASQAMGRKDMPAVAQLFNQALLIAAIAGLGIGGLFFSLRHGYASALSRDPATIALTAEFLSWFAPAMALQIPVMVLTSALRGVGNMRIATFTQLGTVLLNIVLAPLLIFGWGTGRPLGVGGAALATLLAMLIGSGAMLWHVVRSPVYLARGAGAWKPQPLLWRRMAGIGLPSGLEMALMTAYMAAVMGLLQRFGSAGQAGFGIGMRVLQAGMMPSMALCFAAGAIVGQNLGAQRPDRVRETFWLCLRYAITTAAVFVVLFHIAPHWLIEPFSADPAVIVAGSDFLRLISWNLIGSAVVFACFGMFSGLGDTRPSLISSAVRIGLILLPATWLAQRDGFAPLWIWYLSVAATAVQAALNLWFLRGRLRHLRSDSGPAVAAA</sequence>
<accession>A0A1M5RRR8</accession>
<evidence type="ECO:0000256" key="8">
    <source>
        <dbReference type="ARBA" id="ARBA00023136"/>
    </source>
</evidence>
<reference evidence="11 12" key="1">
    <citation type="submission" date="2016-11" db="EMBL/GenBank/DDBJ databases">
        <authorList>
            <person name="Jaros S."/>
            <person name="Januszkiewicz K."/>
            <person name="Wedrychowicz H."/>
        </authorList>
    </citation>
    <scope>NUCLEOTIDE SEQUENCE [LARGE SCALE GENOMIC DNA]</scope>
    <source>
        <strain evidence="11 12">CGMCC 1.7049</strain>
    </source>
</reference>
<dbReference type="AlphaFoldDB" id="A0A1M5RRR8"/>
<evidence type="ECO:0000256" key="5">
    <source>
        <dbReference type="ARBA" id="ARBA00022692"/>
    </source>
</evidence>